<sequence>MHPRRSTRSNLLYLGRSVFRLRFEADPSKLENEETTPRRTLAGILFYGHGFTLTLTGKDCKGREGEQGECRSKRRTVDFKFVNRKCPS</sequence>
<dbReference type="EMBL" id="KV428187">
    <property type="protein sequence ID" value="KZT34331.1"/>
    <property type="molecule type" value="Genomic_DNA"/>
</dbReference>
<proteinExistence type="predicted"/>
<dbReference type="AlphaFoldDB" id="A0A165ZID6"/>
<organism evidence="1 2">
    <name type="scientific">Sistotremastrum suecicum HHB10207 ss-3</name>
    <dbReference type="NCBI Taxonomy" id="1314776"/>
    <lineage>
        <taxon>Eukaryota</taxon>
        <taxon>Fungi</taxon>
        <taxon>Dikarya</taxon>
        <taxon>Basidiomycota</taxon>
        <taxon>Agaricomycotina</taxon>
        <taxon>Agaricomycetes</taxon>
        <taxon>Sistotremastrales</taxon>
        <taxon>Sistotremastraceae</taxon>
        <taxon>Sistotremastrum</taxon>
    </lineage>
</organism>
<evidence type="ECO:0000313" key="1">
    <source>
        <dbReference type="EMBL" id="KZT34331.1"/>
    </source>
</evidence>
<keyword evidence="2" id="KW-1185">Reference proteome</keyword>
<gene>
    <name evidence="1" type="ORF">SISSUDRAFT_294312</name>
</gene>
<protein>
    <submittedName>
        <fullName evidence="1">Uncharacterized protein</fullName>
    </submittedName>
</protein>
<evidence type="ECO:0000313" key="2">
    <source>
        <dbReference type="Proteomes" id="UP000076798"/>
    </source>
</evidence>
<accession>A0A165ZID6</accession>
<reference evidence="1 2" key="1">
    <citation type="journal article" date="2016" name="Mol. Biol. Evol.">
        <title>Comparative Genomics of Early-Diverging Mushroom-Forming Fungi Provides Insights into the Origins of Lignocellulose Decay Capabilities.</title>
        <authorList>
            <person name="Nagy L.G."/>
            <person name="Riley R."/>
            <person name="Tritt A."/>
            <person name="Adam C."/>
            <person name="Daum C."/>
            <person name="Floudas D."/>
            <person name="Sun H."/>
            <person name="Yadav J.S."/>
            <person name="Pangilinan J."/>
            <person name="Larsson K.H."/>
            <person name="Matsuura K."/>
            <person name="Barry K."/>
            <person name="Labutti K."/>
            <person name="Kuo R."/>
            <person name="Ohm R.A."/>
            <person name="Bhattacharya S.S."/>
            <person name="Shirouzu T."/>
            <person name="Yoshinaga Y."/>
            <person name="Martin F.M."/>
            <person name="Grigoriev I.V."/>
            <person name="Hibbett D.S."/>
        </authorList>
    </citation>
    <scope>NUCLEOTIDE SEQUENCE [LARGE SCALE GENOMIC DNA]</scope>
    <source>
        <strain evidence="1 2">HHB10207 ss-3</strain>
    </source>
</reference>
<name>A0A165ZID6_9AGAM</name>
<dbReference type="Proteomes" id="UP000076798">
    <property type="component" value="Unassembled WGS sequence"/>
</dbReference>